<sequence>MAFVNGRDPTTRFRAALAASTPRTTLAFLTRLADRLPTDDAGNRDYRNTDPQTRETSLHLAAHKGRADLCEWLLEEGVDDDEVSRDVLGETVLHIAAANGFVEILELYLSRYAFVLDWVNSRGMTPLHAAALKGQAEAAQMLLDYGADINAPDLNGNTPLHYACAWGHWPVMKLLIDLDCDQEPRNNEGFSPAEYAYSFSTQKDFDGLVQQHREDVKTARRASSELRRRSKNSPQTIRSKRKSRETALSISVPSPTVAGEGDEASTGATRSATAGGLGEQYAFANVMVVPQLGDPIPPTPLDSAPVSPASVPPQPPFPPVDTTSEPPSTPRTPSSNYHNTTSPQPSPLSSPALTASRRLSLLSFSRHTQRSVSGGSQQSTPTGTAPSVTMGPSPARSAVGTVSESGETATPTTASPVPAGGRVAPTFAIKGPRGERNELYAEEEARHGLPYPLAAPVPVHAPAPTAFPANSSYPASPSPPPVPPTSPLTQHPSPPHPPLPHLAAPAHNKLIRKSRSHAHHPSLAGAGEALLAAGPPGQRSVSGPPLASEIDSPRSSSDFAPGRSTPSLALPTSAFADALGPDERRKVSGGSTSGGGGHHKLRKEHRSRKASHGNLDLLSTTSRIEEDVGGGKEKHQGRLARVFGLARK</sequence>
<name>A0A511KE97_RHOTO</name>
<dbReference type="OrthoDB" id="341259at2759"/>
<keyword evidence="1" id="KW-0677">Repeat</keyword>
<evidence type="ECO:0000256" key="2">
    <source>
        <dbReference type="ARBA" id="ARBA00023043"/>
    </source>
</evidence>
<feature type="compositionally biased region" description="Low complexity" evidence="4">
    <location>
        <begin position="462"/>
        <end position="475"/>
    </location>
</feature>
<feature type="compositionally biased region" description="Pro residues" evidence="4">
    <location>
        <begin position="476"/>
        <end position="500"/>
    </location>
</feature>
<dbReference type="SUPFAM" id="SSF48403">
    <property type="entry name" value="Ankyrin repeat"/>
    <property type="match status" value="1"/>
</dbReference>
<feature type="compositionally biased region" description="Basic residues" evidence="4">
    <location>
        <begin position="597"/>
        <end position="611"/>
    </location>
</feature>
<dbReference type="Proteomes" id="UP000321518">
    <property type="component" value="Unassembled WGS sequence"/>
</dbReference>
<feature type="compositionally biased region" description="Low complexity" evidence="4">
    <location>
        <begin position="264"/>
        <end position="273"/>
    </location>
</feature>
<keyword evidence="2 3" id="KW-0040">ANK repeat</keyword>
<comment type="caution">
    <text evidence="5">The sequence shown here is derived from an EMBL/GenBank/DDBJ whole genome shotgun (WGS) entry which is preliminary data.</text>
</comment>
<evidence type="ECO:0000313" key="6">
    <source>
        <dbReference type="Proteomes" id="UP000321518"/>
    </source>
</evidence>
<reference evidence="5 6" key="1">
    <citation type="submission" date="2019-07" db="EMBL/GenBank/DDBJ databases">
        <title>Rhodotorula toruloides NBRC10032 genome sequencing.</title>
        <authorList>
            <person name="Shida Y."/>
            <person name="Takaku H."/>
            <person name="Ogasawara W."/>
            <person name="Mori K."/>
        </authorList>
    </citation>
    <scope>NUCLEOTIDE SEQUENCE [LARGE SCALE GENOMIC DNA]</scope>
    <source>
        <strain evidence="5 6">NBRC10032</strain>
    </source>
</reference>
<dbReference type="SMART" id="SM00248">
    <property type="entry name" value="ANK"/>
    <property type="match status" value="4"/>
</dbReference>
<feature type="compositionally biased region" description="Low complexity" evidence="4">
    <location>
        <begin position="523"/>
        <end position="534"/>
    </location>
</feature>
<dbReference type="Pfam" id="PF00023">
    <property type="entry name" value="Ank"/>
    <property type="match status" value="1"/>
</dbReference>
<accession>A0A511KE97</accession>
<feature type="repeat" description="ANK" evidence="3">
    <location>
        <begin position="155"/>
        <end position="187"/>
    </location>
</feature>
<feature type="region of interest" description="Disordered" evidence="4">
    <location>
        <begin position="215"/>
        <end position="273"/>
    </location>
</feature>
<feature type="compositionally biased region" description="Polar residues" evidence="4">
    <location>
        <begin position="370"/>
        <end position="387"/>
    </location>
</feature>
<dbReference type="InterPro" id="IPR002110">
    <property type="entry name" value="Ankyrin_rpt"/>
</dbReference>
<dbReference type="PROSITE" id="PS50297">
    <property type="entry name" value="ANK_REP_REGION"/>
    <property type="match status" value="3"/>
</dbReference>
<dbReference type="AlphaFoldDB" id="A0A511KE97"/>
<evidence type="ECO:0000256" key="3">
    <source>
        <dbReference type="PROSITE-ProRule" id="PRU00023"/>
    </source>
</evidence>
<feature type="compositionally biased region" description="Basic and acidic residues" evidence="4">
    <location>
        <begin position="215"/>
        <end position="227"/>
    </location>
</feature>
<dbReference type="InterPro" id="IPR036770">
    <property type="entry name" value="Ankyrin_rpt-contain_sf"/>
</dbReference>
<dbReference type="PROSITE" id="PS50088">
    <property type="entry name" value="ANK_REPEAT"/>
    <property type="match status" value="3"/>
</dbReference>
<evidence type="ECO:0000256" key="1">
    <source>
        <dbReference type="ARBA" id="ARBA00022737"/>
    </source>
</evidence>
<feature type="region of interest" description="Disordered" evidence="4">
    <location>
        <begin position="294"/>
        <end position="352"/>
    </location>
</feature>
<feature type="repeat" description="ANK" evidence="3">
    <location>
        <begin position="122"/>
        <end position="154"/>
    </location>
</feature>
<feature type="compositionally biased region" description="Basic and acidic residues" evidence="4">
    <location>
        <begin position="623"/>
        <end position="636"/>
    </location>
</feature>
<proteinExistence type="predicted"/>
<protein>
    <submittedName>
        <fullName evidence="5">Ankyrin repeat protein</fullName>
    </submittedName>
</protein>
<feature type="compositionally biased region" description="Basic and acidic residues" evidence="4">
    <location>
        <begin position="432"/>
        <end position="447"/>
    </location>
</feature>
<organism evidence="5 6">
    <name type="scientific">Rhodotorula toruloides</name>
    <name type="common">Yeast</name>
    <name type="synonym">Rhodosporidium toruloides</name>
    <dbReference type="NCBI Taxonomy" id="5286"/>
    <lineage>
        <taxon>Eukaryota</taxon>
        <taxon>Fungi</taxon>
        <taxon>Dikarya</taxon>
        <taxon>Basidiomycota</taxon>
        <taxon>Pucciniomycotina</taxon>
        <taxon>Microbotryomycetes</taxon>
        <taxon>Sporidiobolales</taxon>
        <taxon>Sporidiobolaceae</taxon>
        <taxon>Rhodotorula</taxon>
    </lineage>
</organism>
<dbReference type="PRINTS" id="PR01415">
    <property type="entry name" value="ANKYRIN"/>
</dbReference>
<evidence type="ECO:0000256" key="4">
    <source>
        <dbReference type="SAM" id="MobiDB-lite"/>
    </source>
</evidence>
<gene>
    <name evidence="5" type="ORF">Rt10032_c06g2715</name>
</gene>
<dbReference type="Gene3D" id="1.25.40.20">
    <property type="entry name" value="Ankyrin repeat-containing domain"/>
    <property type="match status" value="1"/>
</dbReference>
<evidence type="ECO:0000313" key="5">
    <source>
        <dbReference type="EMBL" id="GEM08698.1"/>
    </source>
</evidence>
<feature type="compositionally biased region" description="Low complexity" evidence="4">
    <location>
        <begin position="320"/>
        <end position="352"/>
    </location>
</feature>
<dbReference type="PANTHER" id="PTHR24171">
    <property type="entry name" value="ANKYRIN REPEAT DOMAIN-CONTAINING PROTEIN 39-RELATED"/>
    <property type="match status" value="1"/>
</dbReference>
<feature type="compositionally biased region" description="Pro residues" evidence="4">
    <location>
        <begin position="310"/>
        <end position="319"/>
    </location>
</feature>
<feature type="repeat" description="ANK" evidence="3">
    <location>
        <begin position="53"/>
        <end position="85"/>
    </location>
</feature>
<dbReference type="Pfam" id="PF12796">
    <property type="entry name" value="Ank_2"/>
    <property type="match status" value="1"/>
</dbReference>
<feature type="region of interest" description="Disordered" evidence="4">
    <location>
        <begin position="366"/>
        <end position="636"/>
    </location>
</feature>
<feature type="compositionally biased region" description="Low complexity" evidence="4">
    <location>
        <begin position="408"/>
        <end position="419"/>
    </location>
</feature>
<feature type="compositionally biased region" description="Basic residues" evidence="4">
    <location>
        <begin position="509"/>
        <end position="520"/>
    </location>
</feature>
<dbReference type="EMBL" id="BJWK01000006">
    <property type="protein sequence ID" value="GEM08698.1"/>
    <property type="molecule type" value="Genomic_DNA"/>
</dbReference>